<evidence type="ECO:0000256" key="4">
    <source>
        <dbReference type="ARBA" id="ARBA00022833"/>
    </source>
</evidence>
<keyword evidence="3 7" id="KW-0863">Zinc-finger</keyword>
<keyword evidence="1 7" id="KW-0479">Metal-binding</keyword>
<feature type="coiled-coil region" evidence="8">
    <location>
        <begin position="102"/>
        <end position="147"/>
    </location>
</feature>
<gene>
    <name evidence="12" type="ORF">HHI36_010628</name>
</gene>
<feature type="zinc finger region" description="C3H1-type" evidence="7">
    <location>
        <begin position="300"/>
        <end position="327"/>
    </location>
</feature>
<feature type="compositionally biased region" description="Basic and acidic residues" evidence="9">
    <location>
        <begin position="23"/>
        <end position="39"/>
    </location>
</feature>
<protein>
    <submittedName>
        <fullName evidence="12">Uncharacterized protein</fullName>
    </submittedName>
</protein>
<dbReference type="Gene3D" id="3.30.70.330">
    <property type="match status" value="1"/>
</dbReference>
<name>A0ABD2MK21_9CUCU</name>
<comment type="caution">
    <text evidence="12">The sequence shown here is derived from an EMBL/GenBank/DDBJ whole genome shotgun (WGS) entry which is preliminary data.</text>
</comment>
<feature type="domain" description="C3H1-type" evidence="11">
    <location>
        <begin position="300"/>
        <end position="327"/>
    </location>
</feature>
<dbReference type="SMART" id="SM00356">
    <property type="entry name" value="ZnF_C3H1"/>
    <property type="match status" value="2"/>
</dbReference>
<dbReference type="PROSITE" id="PS50103">
    <property type="entry name" value="ZF_C3H1"/>
    <property type="match status" value="2"/>
</dbReference>
<feature type="compositionally biased region" description="Basic and acidic residues" evidence="9">
    <location>
        <begin position="401"/>
        <end position="422"/>
    </location>
</feature>
<dbReference type="InterPro" id="IPR012677">
    <property type="entry name" value="Nucleotide-bd_a/b_plait_sf"/>
</dbReference>
<feature type="domain" description="RRM" evidence="10">
    <location>
        <begin position="217"/>
        <end position="298"/>
    </location>
</feature>
<evidence type="ECO:0000313" key="12">
    <source>
        <dbReference type="EMBL" id="KAL3266456.1"/>
    </source>
</evidence>
<proteinExistence type="predicted"/>
<dbReference type="InterPro" id="IPR000571">
    <property type="entry name" value="Znf_CCCH"/>
</dbReference>
<keyword evidence="2" id="KW-0677">Repeat</keyword>
<evidence type="ECO:0000256" key="9">
    <source>
        <dbReference type="SAM" id="MobiDB-lite"/>
    </source>
</evidence>
<evidence type="ECO:0000259" key="10">
    <source>
        <dbReference type="PROSITE" id="PS50102"/>
    </source>
</evidence>
<dbReference type="EMBL" id="JABFTP020000001">
    <property type="protein sequence ID" value="KAL3266456.1"/>
    <property type="molecule type" value="Genomic_DNA"/>
</dbReference>
<feature type="region of interest" description="Disordered" evidence="9">
    <location>
        <begin position="335"/>
        <end position="356"/>
    </location>
</feature>
<evidence type="ECO:0000256" key="8">
    <source>
        <dbReference type="SAM" id="Coils"/>
    </source>
</evidence>
<evidence type="ECO:0000256" key="3">
    <source>
        <dbReference type="ARBA" id="ARBA00022771"/>
    </source>
</evidence>
<dbReference type="InterPro" id="IPR035979">
    <property type="entry name" value="RBD_domain_sf"/>
</dbReference>
<dbReference type="SUPFAM" id="SSF54928">
    <property type="entry name" value="RNA-binding domain, RBD"/>
    <property type="match status" value="1"/>
</dbReference>
<dbReference type="PANTHER" id="PTHR12620">
    <property type="entry name" value="U2 SNRNP AUXILIARY FACTOR, SMALL SUBUNIT"/>
    <property type="match status" value="1"/>
</dbReference>
<dbReference type="InterPro" id="IPR009145">
    <property type="entry name" value="U2AF_small"/>
</dbReference>
<feature type="zinc finger region" description="C3H1-type" evidence="7">
    <location>
        <begin position="162"/>
        <end position="190"/>
    </location>
</feature>
<evidence type="ECO:0000256" key="2">
    <source>
        <dbReference type="ARBA" id="ARBA00022737"/>
    </source>
</evidence>
<feature type="compositionally biased region" description="Basic and acidic residues" evidence="9">
    <location>
        <begin position="336"/>
        <end position="356"/>
    </location>
</feature>
<keyword evidence="5 6" id="KW-0694">RNA-binding</keyword>
<dbReference type="InterPro" id="IPR000504">
    <property type="entry name" value="RRM_dom"/>
</dbReference>
<feature type="region of interest" description="Disordered" evidence="9">
    <location>
        <begin position="20"/>
        <end position="39"/>
    </location>
</feature>
<evidence type="ECO:0000256" key="1">
    <source>
        <dbReference type="ARBA" id="ARBA00022723"/>
    </source>
</evidence>
<evidence type="ECO:0000256" key="5">
    <source>
        <dbReference type="ARBA" id="ARBA00022884"/>
    </source>
</evidence>
<reference evidence="12 13" key="1">
    <citation type="journal article" date="2021" name="BMC Biol.">
        <title>Horizontally acquired antibacterial genes associated with adaptive radiation of ladybird beetles.</title>
        <authorList>
            <person name="Li H.S."/>
            <person name="Tang X.F."/>
            <person name="Huang Y.H."/>
            <person name="Xu Z.Y."/>
            <person name="Chen M.L."/>
            <person name="Du X.Y."/>
            <person name="Qiu B.Y."/>
            <person name="Chen P.T."/>
            <person name="Zhang W."/>
            <person name="Slipinski A."/>
            <person name="Escalona H.E."/>
            <person name="Waterhouse R.M."/>
            <person name="Zwick A."/>
            <person name="Pang H."/>
        </authorList>
    </citation>
    <scope>NUCLEOTIDE SEQUENCE [LARGE SCALE GENOMIC DNA]</scope>
    <source>
        <strain evidence="12">SYSU2018</strain>
    </source>
</reference>
<sequence length="440" mass="53276">MGKHSEWRKLVKKLRRKHIRQQIAKDRDHKIKQESLEREQSVDYKEWLENEEKAEQYRLEEEQRIHEEQERKWIETERIAQKQWKELQKQLTQLRFERARQNAKIKEEWEREQKKLKELEEIRKKEVEEKEKEQTFLKEQISNYISNGGKTPELFRIKHETNPGKISCPFFNKTSACRFGDLCSRNHVRPGISEIILIPNFYSHYGLAQVENEHGSSSLEFESREIQEHFREFFFDVVPELEKCGKIRKFVACCNSEAHLRGNVYVEYSSKREAMKSYQTFNGRWYAGKQLNVYFCEISSWSAAICGLFYRQKCPKGSSCNFIHVFFNPKNLYSGNDERSSRSPSREEHRSERRSEWRWSESPERTHIGEPLVDWEDRIEYSPKNIEKNENTKSNHRRYKSERLSDKRKTESSRSRRKESSRSRRRSHSRSPCYKRRKRV</sequence>
<keyword evidence="8" id="KW-0175">Coiled coil</keyword>
<dbReference type="GO" id="GO:0003723">
    <property type="term" value="F:RNA binding"/>
    <property type="evidence" value="ECO:0007669"/>
    <property type="project" value="UniProtKB-UniRule"/>
</dbReference>
<dbReference type="GO" id="GO:0008270">
    <property type="term" value="F:zinc ion binding"/>
    <property type="evidence" value="ECO:0007669"/>
    <property type="project" value="UniProtKB-KW"/>
</dbReference>
<feature type="domain" description="C3H1-type" evidence="11">
    <location>
        <begin position="162"/>
        <end position="190"/>
    </location>
</feature>
<dbReference type="PRINTS" id="PR01848">
    <property type="entry name" value="U2AUXFACTOR"/>
</dbReference>
<feature type="region of interest" description="Disordered" evidence="9">
    <location>
        <begin position="386"/>
        <end position="440"/>
    </location>
</feature>
<accession>A0ABD2MK21</accession>
<keyword evidence="4 7" id="KW-0862">Zinc</keyword>
<keyword evidence="13" id="KW-1185">Reference proteome</keyword>
<evidence type="ECO:0000259" key="11">
    <source>
        <dbReference type="PROSITE" id="PS50103"/>
    </source>
</evidence>
<dbReference type="Proteomes" id="UP001516400">
    <property type="component" value="Unassembled WGS sequence"/>
</dbReference>
<feature type="compositionally biased region" description="Basic residues" evidence="9">
    <location>
        <begin position="423"/>
        <end position="440"/>
    </location>
</feature>
<dbReference type="AlphaFoldDB" id="A0ABD2MK21"/>
<evidence type="ECO:0000256" key="7">
    <source>
        <dbReference type="PROSITE-ProRule" id="PRU00723"/>
    </source>
</evidence>
<dbReference type="PROSITE" id="PS50102">
    <property type="entry name" value="RRM"/>
    <property type="match status" value="1"/>
</dbReference>
<evidence type="ECO:0000313" key="13">
    <source>
        <dbReference type="Proteomes" id="UP001516400"/>
    </source>
</evidence>
<dbReference type="Pfam" id="PF00642">
    <property type="entry name" value="zf-CCCH"/>
    <property type="match status" value="1"/>
</dbReference>
<evidence type="ECO:0000256" key="6">
    <source>
        <dbReference type="PROSITE-ProRule" id="PRU00176"/>
    </source>
</evidence>
<organism evidence="12 13">
    <name type="scientific">Cryptolaemus montrouzieri</name>
    <dbReference type="NCBI Taxonomy" id="559131"/>
    <lineage>
        <taxon>Eukaryota</taxon>
        <taxon>Metazoa</taxon>
        <taxon>Ecdysozoa</taxon>
        <taxon>Arthropoda</taxon>
        <taxon>Hexapoda</taxon>
        <taxon>Insecta</taxon>
        <taxon>Pterygota</taxon>
        <taxon>Neoptera</taxon>
        <taxon>Endopterygota</taxon>
        <taxon>Coleoptera</taxon>
        <taxon>Polyphaga</taxon>
        <taxon>Cucujiformia</taxon>
        <taxon>Coccinelloidea</taxon>
        <taxon>Coccinellidae</taxon>
        <taxon>Scymninae</taxon>
        <taxon>Scymnini</taxon>
        <taxon>Cryptolaemus</taxon>
    </lineage>
</organism>